<dbReference type="GO" id="GO:0006450">
    <property type="term" value="P:regulation of translational fidelity"/>
    <property type="evidence" value="ECO:0007669"/>
    <property type="project" value="InterPro"/>
</dbReference>
<dbReference type="PANTHER" id="PTHR15004">
    <property type="entry name" value="GLUTAMYL-TRNA(GLN) AMIDOTRANSFERASE SUBUNIT C, MITOCHONDRIAL"/>
    <property type="match status" value="1"/>
</dbReference>
<comment type="similarity">
    <text evidence="1">Belongs to the GatC family.</text>
</comment>
<keyword evidence="3" id="KW-1185">Reference proteome</keyword>
<dbReference type="InterPro" id="IPR036113">
    <property type="entry name" value="Asp/Glu-ADT_sf_sub_c"/>
</dbReference>
<gene>
    <name evidence="1" type="primary">gatC</name>
    <name evidence="2" type="ORF">FHS48_003225</name>
</gene>
<keyword evidence="1" id="KW-0067">ATP-binding</keyword>
<dbReference type="Proteomes" id="UP000544872">
    <property type="component" value="Unassembled WGS sequence"/>
</dbReference>
<sequence length="95" mass="10565">MSLDRDTVRKIAFLSRIEVADDTLEPLAGQLSGILDWFEQLKEVDTDGVQPMSSVTDAVLRWRDDVITDGGIREKILANAPEAMDGFFTVPKVVE</sequence>
<comment type="function">
    <text evidence="1">Allows the formation of correctly charged Asn-tRNA(Asn) or Gln-tRNA(Gln) through the transamidation of misacylated Asp-tRNA(Asn) or Glu-tRNA(Gln) in organisms which lack either or both of asparaginyl-tRNA or glutaminyl-tRNA synthetases. The reaction takes place in the presence of glutamine and ATP through an activated phospho-Asp-tRNA(Asn) or phospho-Glu-tRNA(Gln).</text>
</comment>
<dbReference type="GO" id="GO:0070681">
    <property type="term" value="P:glutaminyl-tRNAGln biosynthesis via transamidation"/>
    <property type="evidence" value="ECO:0007669"/>
    <property type="project" value="TreeGrafter"/>
</dbReference>
<comment type="subunit">
    <text evidence="1">Heterotrimer of A, B and C subunits.</text>
</comment>
<dbReference type="InterPro" id="IPR003837">
    <property type="entry name" value="GatC"/>
</dbReference>
<name>A0A7W9ZJN3_NOVIT</name>
<keyword evidence="1" id="KW-0648">Protein biosynthesis</keyword>
<keyword evidence="1 2" id="KW-0436">Ligase</keyword>
<evidence type="ECO:0000313" key="3">
    <source>
        <dbReference type="Proteomes" id="UP000544872"/>
    </source>
</evidence>
<organism evidence="2 3">
    <name type="scientific">Novispirillum itersonii</name>
    <name type="common">Aquaspirillum itersonii</name>
    <dbReference type="NCBI Taxonomy" id="189"/>
    <lineage>
        <taxon>Bacteria</taxon>
        <taxon>Pseudomonadati</taxon>
        <taxon>Pseudomonadota</taxon>
        <taxon>Alphaproteobacteria</taxon>
        <taxon>Rhodospirillales</taxon>
        <taxon>Novispirillaceae</taxon>
        <taxon>Novispirillum</taxon>
    </lineage>
</organism>
<dbReference type="SUPFAM" id="SSF141000">
    <property type="entry name" value="Glu-tRNAGln amidotransferase C subunit"/>
    <property type="match status" value="1"/>
</dbReference>
<reference evidence="2 3" key="1">
    <citation type="submission" date="2020-08" db="EMBL/GenBank/DDBJ databases">
        <title>Genomic Encyclopedia of Type Strains, Phase IV (KMG-IV): sequencing the most valuable type-strain genomes for metagenomic binning, comparative biology and taxonomic classification.</title>
        <authorList>
            <person name="Goeker M."/>
        </authorList>
    </citation>
    <scope>NUCLEOTIDE SEQUENCE [LARGE SCALE GENOMIC DNA]</scope>
    <source>
        <strain evidence="2 3">DSM 11590</strain>
    </source>
</reference>
<comment type="catalytic activity">
    <reaction evidence="1">
        <text>L-glutamyl-tRNA(Gln) + L-glutamine + ATP + H2O = L-glutaminyl-tRNA(Gln) + L-glutamate + ADP + phosphate + H(+)</text>
        <dbReference type="Rhea" id="RHEA:17521"/>
        <dbReference type="Rhea" id="RHEA-COMP:9681"/>
        <dbReference type="Rhea" id="RHEA-COMP:9684"/>
        <dbReference type="ChEBI" id="CHEBI:15377"/>
        <dbReference type="ChEBI" id="CHEBI:15378"/>
        <dbReference type="ChEBI" id="CHEBI:29985"/>
        <dbReference type="ChEBI" id="CHEBI:30616"/>
        <dbReference type="ChEBI" id="CHEBI:43474"/>
        <dbReference type="ChEBI" id="CHEBI:58359"/>
        <dbReference type="ChEBI" id="CHEBI:78520"/>
        <dbReference type="ChEBI" id="CHEBI:78521"/>
        <dbReference type="ChEBI" id="CHEBI:456216"/>
    </reaction>
</comment>
<comment type="catalytic activity">
    <reaction evidence="1">
        <text>L-aspartyl-tRNA(Asn) + L-glutamine + ATP + H2O = L-asparaginyl-tRNA(Asn) + L-glutamate + ADP + phosphate + 2 H(+)</text>
        <dbReference type="Rhea" id="RHEA:14513"/>
        <dbReference type="Rhea" id="RHEA-COMP:9674"/>
        <dbReference type="Rhea" id="RHEA-COMP:9677"/>
        <dbReference type="ChEBI" id="CHEBI:15377"/>
        <dbReference type="ChEBI" id="CHEBI:15378"/>
        <dbReference type="ChEBI" id="CHEBI:29985"/>
        <dbReference type="ChEBI" id="CHEBI:30616"/>
        <dbReference type="ChEBI" id="CHEBI:43474"/>
        <dbReference type="ChEBI" id="CHEBI:58359"/>
        <dbReference type="ChEBI" id="CHEBI:78515"/>
        <dbReference type="ChEBI" id="CHEBI:78516"/>
        <dbReference type="ChEBI" id="CHEBI:456216"/>
    </reaction>
</comment>
<dbReference type="EC" id="6.3.5.-" evidence="1"/>
<protein>
    <recommendedName>
        <fullName evidence="1">Aspartyl/glutamyl-tRNA(Asn/Gln) amidotransferase subunit C</fullName>
        <shortName evidence="1">Asp/Glu-ADT subunit C</shortName>
        <ecNumber evidence="1">6.3.5.-</ecNumber>
    </recommendedName>
</protein>
<keyword evidence="1" id="KW-0547">Nucleotide-binding</keyword>
<dbReference type="AlphaFoldDB" id="A0A7W9ZJN3"/>
<evidence type="ECO:0000256" key="1">
    <source>
        <dbReference type="HAMAP-Rule" id="MF_00122"/>
    </source>
</evidence>
<dbReference type="HAMAP" id="MF_00122">
    <property type="entry name" value="GatC"/>
    <property type="match status" value="1"/>
</dbReference>
<dbReference type="Gene3D" id="1.10.20.60">
    <property type="entry name" value="Glu-tRNAGln amidotransferase C subunit, N-terminal domain"/>
    <property type="match status" value="1"/>
</dbReference>
<dbReference type="GO" id="GO:0005524">
    <property type="term" value="F:ATP binding"/>
    <property type="evidence" value="ECO:0007669"/>
    <property type="project" value="UniProtKB-KW"/>
</dbReference>
<dbReference type="RefSeq" id="WP_184264842.1">
    <property type="nucleotide sequence ID" value="NZ_JACIIX010000013.1"/>
</dbReference>
<dbReference type="GO" id="GO:0016740">
    <property type="term" value="F:transferase activity"/>
    <property type="evidence" value="ECO:0007669"/>
    <property type="project" value="UniProtKB-KW"/>
</dbReference>
<proteinExistence type="inferred from homology"/>
<keyword evidence="2" id="KW-0808">Transferase</keyword>
<evidence type="ECO:0000313" key="2">
    <source>
        <dbReference type="EMBL" id="MBB6211782.1"/>
    </source>
</evidence>
<dbReference type="Pfam" id="PF02686">
    <property type="entry name" value="GatC"/>
    <property type="match status" value="1"/>
</dbReference>
<dbReference type="PANTHER" id="PTHR15004:SF0">
    <property type="entry name" value="GLUTAMYL-TRNA(GLN) AMIDOTRANSFERASE SUBUNIT C, MITOCHONDRIAL"/>
    <property type="match status" value="1"/>
</dbReference>
<dbReference type="EMBL" id="JACIIX010000013">
    <property type="protein sequence ID" value="MBB6211782.1"/>
    <property type="molecule type" value="Genomic_DNA"/>
</dbReference>
<dbReference type="GO" id="GO:0006412">
    <property type="term" value="P:translation"/>
    <property type="evidence" value="ECO:0007669"/>
    <property type="project" value="UniProtKB-UniRule"/>
</dbReference>
<comment type="caution">
    <text evidence="2">The sequence shown here is derived from an EMBL/GenBank/DDBJ whole genome shotgun (WGS) entry which is preliminary data.</text>
</comment>
<dbReference type="NCBIfam" id="TIGR00135">
    <property type="entry name" value="gatC"/>
    <property type="match status" value="1"/>
</dbReference>
<dbReference type="GO" id="GO:0050567">
    <property type="term" value="F:glutaminyl-tRNA synthase (glutamine-hydrolyzing) activity"/>
    <property type="evidence" value="ECO:0007669"/>
    <property type="project" value="UniProtKB-UniRule"/>
</dbReference>
<accession>A0A7W9ZJN3</accession>